<name>A0A0E9W3I8_ANGAN</name>
<organism evidence="1">
    <name type="scientific">Anguilla anguilla</name>
    <name type="common">European freshwater eel</name>
    <name type="synonym">Muraena anguilla</name>
    <dbReference type="NCBI Taxonomy" id="7936"/>
    <lineage>
        <taxon>Eukaryota</taxon>
        <taxon>Metazoa</taxon>
        <taxon>Chordata</taxon>
        <taxon>Craniata</taxon>
        <taxon>Vertebrata</taxon>
        <taxon>Euteleostomi</taxon>
        <taxon>Actinopterygii</taxon>
        <taxon>Neopterygii</taxon>
        <taxon>Teleostei</taxon>
        <taxon>Anguilliformes</taxon>
        <taxon>Anguillidae</taxon>
        <taxon>Anguilla</taxon>
    </lineage>
</organism>
<dbReference type="AlphaFoldDB" id="A0A0E9W3I8"/>
<accession>A0A0E9W3I8</accession>
<evidence type="ECO:0000313" key="1">
    <source>
        <dbReference type="EMBL" id="JAH84934.1"/>
    </source>
</evidence>
<proteinExistence type="predicted"/>
<sequence>MKTLQKCTGFFVICPFLLLTLRNKKTEQKQQQKSHNPHCI</sequence>
<reference evidence="1" key="2">
    <citation type="journal article" date="2015" name="Fish Shellfish Immunol.">
        <title>Early steps in the European eel (Anguilla anguilla)-Vibrio vulnificus interaction in the gills: Role of the RtxA13 toxin.</title>
        <authorList>
            <person name="Callol A."/>
            <person name="Pajuelo D."/>
            <person name="Ebbesson L."/>
            <person name="Teles M."/>
            <person name="MacKenzie S."/>
            <person name="Amaro C."/>
        </authorList>
    </citation>
    <scope>NUCLEOTIDE SEQUENCE</scope>
</reference>
<protein>
    <submittedName>
        <fullName evidence="1">Uncharacterized protein</fullName>
    </submittedName>
</protein>
<dbReference type="EMBL" id="GBXM01023643">
    <property type="protein sequence ID" value="JAH84934.1"/>
    <property type="molecule type" value="Transcribed_RNA"/>
</dbReference>
<reference evidence="1" key="1">
    <citation type="submission" date="2014-11" db="EMBL/GenBank/DDBJ databases">
        <authorList>
            <person name="Amaro Gonzalez C."/>
        </authorList>
    </citation>
    <scope>NUCLEOTIDE SEQUENCE</scope>
</reference>